<keyword evidence="2" id="KW-0539">Nucleus</keyword>
<dbReference type="InterPro" id="IPR002687">
    <property type="entry name" value="Nop_dom"/>
</dbReference>
<dbReference type="AlphaFoldDB" id="A0A250WXK4"/>
<dbReference type="InterPro" id="IPR019175">
    <property type="entry name" value="Prp31_C"/>
</dbReference>
<dbReference type="EMBL" id="BEGY01000013">
    <property type="protein sequence ID" value="GAX75578.1"/>
    <property type="molecule type" value="Genomic_DNA"/>
</dbReference>
<dbReference type="GO" id="GO:0046540">
    <property type="term" value="C:U4/U6 x U5 tri-snRNP complex"/>
    <property type="evidence" value="ECO:0007669"/>
    <property type="project" value="InterPro"/>
</dbReference>
<dbReference type="FunFam" id="1.10.246.90:FF:000002">
    <property type="entry name" value="U4/U6 small nuclear ribonucleoprotein Prp31"/>
    <property type="match status" value="1"/>
</dbReference>
<gene>
    <name evidence="5" type="ORF">CEUSTIGMA_g3021.t1</name>
</gene>
<dbReference type="PANTHER" id="PTHR13904:SF0">
    <property type="entry name" value="U4_U6 SMALL NUCLEAR RIBONUCLEOPROTEIN PRP31"/>
    <property type="match status" value="1"/>
</dbReference>
<dbReference type="STRING" id="1157962.A0A250WXK4"/>
<sequence>MDLTLIDLDDLLPAATVMVVTVTGTTTSGKPLSSDNLKKAMDGCEMALKLDEDKRMVLKFVESKMHSIAPNLSLVCGSEVAAKLMGVAGGLIALSKMPSCNVQVLGAKKKNLVGLSTATVQGHQGFVVQCSIVQQTPPALRWKAMRMVASKCTLLARLDAYGQDPQGIMGQKMRDEIVHKIEKWQEPPPAKIIKPLKAPDAEAKKRRGGKRLRKMKERYGMTDMRKAANRINFNQPEEEYMDGDEVIGLGVLGKGGSGRLRIVAKEQKMKLSAKTAKKVARQHSGRGGTVSGLTSTLAFTPVQGFELTDPSKAGQGTSTDLQRSGTESYFSTLSGFRTIKKLG</sequence>
<dbReference type="Pfam" id="PF01798">
    <property type="entry name" value="Nop"/>
    <property type="match status" value="1"/>
</dbReference>
<dbReference type="InterPro" id="IPR027105">
    <property type="entry name" value="Prp31"/>
</dbReference>
<keyword evidence="3" id="KW-0687">Ribonucleoprotein</keyword>
<comment type="caution">
    <text evidence="5">The sequence shown here is derived from an EMBL/GenBank/DDBJ whole genome shotgun (WGS) entry which is preliminary data.</text>
</comment>
<dbReference type="PANTHER" id="PTHR13904">
    <property type="entry name" value="PRE-MRNA SPLICING FACTOR PRP31"/>
    <property type="match status" value="1"/>
</dbReference>
<comment type="subcellular location">
    <subcellularLocation>
        <location evidence="1">Nucleus</location>
    </subcellularLocation>
</comment>
<dbReference type="InterPro" id="IPR042239">
    <property type="entry name" value="Nop_C"/>
</dbReference>
<dbReference type="GO" id="GO:0005687">
    <property type="term" value="C:U4 snRNP"/>
    <property type="evidence" value="ECO:0007669"/>
    <property type="project" value="TreeGrafter"/>
</dbReference>
<dbReference type="Gene3D" id="1.10.246.90">
    <property type="entry name" value="Nop domain"/>
    <property type="match status" value="1"/>
</dbReference>
<dbReference type="SUPFAM" id="SSF89124">
    <property type="entry name" value="Nop domain"/>
    <property type="match status" value="1"/>
</dbReference>
<reference evidence="5 6" key="1">
    <citation type="submission" date="2017-08" db="EMBL/GenBank/DDBJ databases">
        <title>Acidophilic green algal genome provides insights into adaptation to an acidic environment.</title>
        <authorList>
            <person name="Hirooka S."/>
            <person name="Hirose Y."/>
            <person name="Kanesaki Y."/>
            <person name="Higuchi S."/>
            <person name="Fujiwara T."/>
            <person name="Onuma R."/>
            <person name="Era A."/>
            <person name="Ohbayashi R."/>
            <person name="Uzuka A."/>
            <person name="Nozaki H."/>
            <person name="Yoshikawa H."/>
            <person name="Miyagishima S.Y."/>
        </authorList>
    </citation>
    <scope>NUCLEOTIDE SEQUENCE [LARGE SCALE GENOMIC DNA]</scope>
    <source>
        <strain evidence="5 6">NIES-2499</strain>
    </source>
</reference>
<evidence type="ECO:0000313" key="6">
    <source>
        <dbReference type="Proteomes" id="UP000232323"/>
    </source>
</evidence>
<evidence type="ECO:0000256" key="1">
    <source>
        <dbReference type="ARBA" id="ARBA00004123"/>
    </source>
</evidence>
<evidence type="ECO:0000259" key="4">
    <source>
        <dbReference type="PROSITE" id="PS51358"/>
    </source>
</evidence>
<dbReference type="Gene3D" id="1.10.287.4070">
    <property type="match status" value="1"/>
</dbReference>
<dbReference type="Proteomes" id="UP000232323">
    <property type="component" value="Unassembled WGS sequence"/>
</dbReference>
<dbReference type="InterPro" id="IPR036070">
    <property type="entry name" value="Nop_dom_sf"/>
</dbReference>
<proteinExistence type="predicted"/>
<evidence type="ECO:0000256" key="3">
    <source>
        <dbReference type="ARBA" id="ARBA00023274"/>
    </source>
</evidence>
<evidence type="ECO:0000256" key="2">
    <source>
        <dbReference type="ARBA" id="ARBA00023242"/>
    </source>
</evidence>
<organism evidence="5 6">
    <name type="scientific">Chlamydomonas eustigma</name>
    <dbReference type="NCBI Taxonomy" id="1157962"/>
    <lineage>
        <taxon>Eukaryota</taxon>
        <taxon>Viridiplantae</taxon>
        <taxon>Chlorophyta</taxon>
        <taxon>core chlorophytes</taxon>
        <taxon>Chlorophyceae</taxon>
        <taxon>CS clade</taxon>
        <taxon>Chlamydomonadales</taxon>
        <taxon>Chlamydomonadaceae</taxon>
        <taxon>Chlamydomonas</taxon>
    </lineage>
</organism>
<accession>A0A250WXK4</accession>
<keyword evidence="6" id="KW-1185">Reference proteome</keyword>
<evidence type="ECO:0000313" key="5">
    <source>
        <dbReference type="EMBL" id="GAX75578.1"/>
    </source>
</evidence>
<protein>
    <recommendedName>
        <fullName evidence="4">Nop domain-containing protein</fullName>
    </recommendedName>
</protein>
<dbReference type="GO" id="GO:0071011">
    <property type="term" value="C:precatalytic spliceosome"/>
    <property type="evidence" value="ECO:0007669"/>
    <property type="project" value="TreeGrafter"/>
</dbReference>
<name>A0A250WXK4_9CHLO</name>
<feature type="domain" description="Nop" evidence="4">
    <location>
        <begin position="68"/>
        <end position="186"/>
    </location>
</feature>
<dbReference type="PROSITE" id="PS51358">
    <property type="entry name" value="NOP"/>
    <property type="match status" value="1"/>
</dbReference>
<dbReference type="OrthoDB" id="4771285at2759"/>
<dbReference type="Pfam" id="PF09785">
    <property type="entry name" value="Prp31_C"/>
    <property type="match status" value="1"/>
</dbReference>
<dbReference type="GO" id="GO:0000244">
    <property type="term" value="P:spliceosomal tri-snRNP complex assembly"/>
    <property type="evidence" value="ECO:0007669"/>
    <property type="project" value="InterPro"/>
</dbReference>